<sequence length="66" mass="7369">MMASSSEDTTVALPFGTISLLSALMCEVVKVLMTNYTEEETWSWVARDILLDTWTALLVPTDNLDE</sequence>
<evidence type="ECO:0000313" key="1">
    <source>
        <dbReference type="EMBL" id="KAI8023691.1"/>
    </source>
</evidence>
<accession>A0ACC0IIM8</accession>
<organism evidence="1 2">
    <name type="scientific">Camellia lanceoleosa</name>
    <dbReference type="NCBI Taxonomy" id="1840588"/>
    <lineage>
        <taxon>Eukaryota</taxon>
        <taxon>Viridiplantae</taxon>
        <taxon>Streptophyta</taxon>
        <taxon>Embryophyta</taxon>
        <taxon>Tracheophyta</taxon>
        <taxon>Spermatophyta</taxon>
        <taxon>Magnoliopsida</taxon>
        <taxon>eudicotyledons</taxon>
        <taxon>Gunneridae</taxon>
        <taxon>Pentapetalae</taxon>
        <taxon>asterids</taxon>
        <taxon>Ericales</taxon>
        <taxon>Theaceae</taxon>
        <taxon>Camellia</taxon>
    </lineage>
</organism>
<gene>
    <name evidence="1" type="ORF">LOK49_LG03G00345</name>
</gene>
<dbReference type="EMBL" id="CM045763">
    <property type="protein sequence ID" value="KAI8023691.1"/>
    <property type="molecule type" value="Genomic_DNA"/>
</dbReference>
<proteinExistence type="predicted"/>
<evidence type="ECO:0000313" key="2">
    <source>
        <dbReference type="Proteomes" id="UP001060215"/>
    </source>
</evidence>
<name>A0ACC0IIM8_9ERIC</name>
<keyword evidence="2" id="KW-1185">Reference proteome</keyword>
<protein>
    <submittedName>
        <fullName evidence="1">Uncharacterized protein</fullName>
    </submittedName>
</protein>
<dbReference type="Proteomes" id="UP001060215">
    <property type="component" value="Chromosome 6"/>
</dbReference>
<comment type="caution">
    <text evidence="1">The sequence shown here is derived from an EMBL/GenBank/DDBJ whole genome shotgun (WGS) entry which is preliminary data.</text>
</comment>
<reference evidence="1 2" key="1">
    <citation type="journal article" date="2022" name="Plant J.">
        <title>Chromosome-level genome of Camellia lanceoleosa provides a valuable resource for understanding genome evolution and self-incompatibility.</title>
        <authorList>
            <person name="Gong W."/>
            <person name="Xiao S."/>
            <person name="Wang L."/>
            <person name="Liao Z."/>
            <person name="Chang Y."/>
            <person name="Mo W."/>
            <person name="Hu G."/>
            <person name="Li W."/>
            <person name="Zhao G."/>
            <person name="Zhu H."/>
            <person name="Hu X."/>
            <person name="Ji K."/>
            <person name="Xiang X."/>
            <person name="Song Q."/>
            <person name="Yuan D."/>
            <person name="Jin S."/>
            <person name="Zhang L."/>
        </authorList>
    </citation>
    <scope>NUCLEOTIDE SEQUENCE [LARGE SCALE GENOMIC DNA]</scope>
    <source>
        <strain evidence="1">SQ_2022a</strain>
    </source>
</reference>